<dbReference type="InterPro" id="IPR045865">
    <property type="entry name" value="ACT-like_dom_sf"/>
</dbReference>
<keyword evidence="10" id="KW-0028">Amino-acid biosynthesis</keyword>
<dbReference type="AlphaFoldDB" id="A0A1M6T627"/>
<dbReference type="OrthoDB" id="9802281at2"/>
<proteinExistence type="predicted"/>
<dbReference type="Gene3D" id="1.20.59.10">
    <property type="entry name" value="Chorismate mutase"/>
    <property type="match status" value="1"/>
</dbReference>
<evidence type="ECO:0000256" key="9">
    <source>
        <dbReference type="ARBA" id="ARBA00022490"/>
    </source>
</evidence>
<dbReference type="InterPro" id="IPR018528">
    <property type="entry name" value="Preph_deHydtase_CS"/>
</dbReference>
<dbReference type="SUPFAM" id="SSF48600">
    <property type="entry name" value="Chorismate mutase II"/>
    <property type="match status" value="1"/>
</dbReference>
<reference evidence="23 24" key="1">
    <citation type="submission" date="2016-11" db="EMBL/GenBank/DDBJ databases">
        <authorList>
            <person name="Jaros S."/>
            <person name="Januszkiewicz K."/>
            <person name="Wedrychowicz H."/>
        </authorList>
    </citation>
    <scope>NUCLEOTIDE SEQUENCE [LARGE SCALE GENOMIC DNA]</scope>
    <source>
        <strain evidence="23 24">DSM 19557</strain>
    </source>
</reference>
<comment type="function">
    <text evidence="2">Catalyzes the Claisen rearrangement of chorismate to prephenate and the decarboxylation/dehydration of prephenate to phenylpyruvate.</text>
</comment>
<dbReference type="GO" id="GO:0005737">
    <property type="term" value="C:cytoplasm"/>
    <property type="evidence" value="ECO:0007669"/>
    <property type="project" value="UniProtKB-SubCell"/>
</dbReference>
<evidence type="ECO:0000256" key="10">
    <source>
        <dbReference type="ARBA" id="ARBA00022605"/>
    </source>
</evidence>
<dbReference type="EC" id="5.4.99.5" evidence="6"/>
<dbReference type="GO" id="GO:0009094">
    <property type="term" value="P:L-phenylalanine biosynthetic process"/>
    <property type="evidence" value="ECO:0007669"/>
    <property type="project" value="UniProtKB-UniPathway"/>
</dbReference>
<comment type="pathway">
    <text evidence="5">Metabolic intermediate biosynthesis; prephenate biosynthesis; prephenate from chorismate: step 1/1.</text>
</comment>
<dbReference type="EC" id="4.2.1.51" evidence="7"/>
<evidence type="ECO:0000259" key="21">
    <source>
        <dbReference type="PROSITE" id="PS51171"/>
    </source>
</evidence>
<dbReference type="InterPro" id="IPR002912">
    <property type="entry name" value="ACT_dom"/>
</dbReference>
<dbReference type="CDD" id="cd04905">
    <property type="entry name" value="ACT_CM-PDT"/>
    <property type="match status" value="1"/>
</dbReference>
<evidence type="ECO:0000256" key="8">
    <source>
        <dbReference type="ARBA" id="ARBA00014401"/>
    </source>
</evidence>
<comment type="subcellular location">
    <subcellularLocation>
        <location evidence="3">Cytoplasm</location>
    </subcellularLocation>
</comment>
<dbReference type="NCBIfam" id="NF008865">
    <property type="entry name" value="PRK11898.1"/>
    <property type="match status" value="1"/>
</dbReference>
<dbReference type="Proteomes" id="UP000189810">
    <property type="component" value="Chromosome I"/>
</dbReference>
<keyword evidence="13" id="KW-0413">Isomerase</keyword>
<dbReference type="FunFam" id="3.30.70.260:FF:000012">
    <property type="entry name" value="Prephenate dehydratase"/>
    <property type="match status" value="1"/>
</dbReference>
<evidence type="ECO:0000256" key="11">
    <source>
        <dbReference type="ARBA" id="ARBA00023141"/>
    </source>
</evidence>
<gene>
    <name evidence="23" type="ORF">SAMN05444391_1317</name>
</gene>
<dbReference type="InterPro" id="IPR036979">
    <property type="entry name" value="CM_dom_sf"/>
</dbReference>
<accession>A0A1M6T627</accession>
<evidence type="ECO:0000256" key="7">
    <source>
        <dbReference type="ARBA" id="ARBA00013147"/>
    </source>
</evidence>
<comment type="catalytic activity">
    <reaction evidence="1">
        <text>chorismate = prephenate</text>
        <dbReference type="Rhea" id="RHEA:13897"/>
        <dbReference type="ChEBI" id="CHEBI:29748"/>
        <dbReference type="ChEBI" id="CHEBI:29934"/>
        <dbReference type="EC" id="5.4.99.5"/>
    </reaction>
</comment>
<keyword evidence="9" id="KW-0963">Cytoplasm</keyword>
<evidence type="ECO:0000259" key="20">
    <source>
        <dbReference type="PROSITE" id="PS51168"/>
    </source>
</evidence>
<dbReference type="Pfam" id="PF00800">
    <property type="entry name" value="PDT"/>
    <property type="match status" value="1"/>
</dbReference>
<evidence type="ECO:0000256" key="4">
    <source>
        <dbReference type="ARBA" id="ARBA00004741"/>
    </source>
</evidence>
<dbReference type="FunFam" id="3.40.190.10:FF:000034">
    <property type="entry name" value="Chorismate mutase/prephenate dehydratase"/>
    <property type="match status" value="1"/>
</dbReference>
<dbReference type="PANTHER" id="PTHR21022">
    <property type="entry name" value="PREPHENATE DEHYDRATASE P PROTEIN"/>
    <property type="match status" value="1"/>
</dbReference>
<dbReference type="Gene3D" id="3.30.70.260">
    <property type="match status" value="1"/>
</dbReference>
<dbReference type="EMBL" id="LT670846">
    <property type="protein sequence ID" value="SHK52427.1"/>
    <property type="molecule type" value="Genomic_DNA"/>
</dbReference>
<keyword evidence="11" id="KW-0057">Aromatic amino acid biosynthesis</keyword>
<dbReference type="UniPathway" id="UPA00121">
    <property type="reaction ID" value="UER00345"/>
</dbReference>
<evidence type="ECO:0000256" key="6">
    <source>
        <dbReference type="ARBA" id="ARBA00012404"/>
    </source>
</evidence>
<evidence type="ECO:0000256" key="14">
    <source>
        <dbReference type="ARBA" id="ARBA00023239"/>
    </source>
</evidence>
<comment type="pathway">
    <text evidence="4">Amino-acid biosynthesis; L-phenylalanine biosynthesis; phenylpyruvate from prephenate: step 1/1.</text>
</comment>
<dbReference type="STRING" id="381751.SAMN05444391_1317"/>
<evidence type="ECO:0000256" key="2">
    <source>
        <dbReference type="ARBA" id="ARBA00002364"/>
    </source>
</evidence>
<dbReference type="Pfam" id="PF01817">
    <property type="entry name" value="CM_2"/>
    <property type="match status" value="1"/>
</dbReference>
<evidence type="ECO:0000256" key="16">
    <source>
        <dbReference type="ARBA" id="ARBA00031175"/>
    </source>
</evidence>
<organism evidence="23 24">
    <name type="scientific">Thermocrinis minervae</name>
    <dbReference type="NCBI Taxonomy" id="381751"/>
    <lineage>
        <taxon>Bacteria</taxon>
        <taxon>Pseudomonadati</taxon>
        <taxon>Aquificota</taxon>
        <taxon>Aquificia</taxon>
        <taxon>Aquificales</taxon>
        <taxon>Aquificaceae</taxon>
        <taxon>Thermocrinis</taxon>
    </lineage>
</organism>
<evidence type="ECO:0000256" key="17">
    <source>
        <dbReference type="ARBA" id="ARBA00031520"/>
    </source>
</evidence>
<keyword evidence="14" id="KW-0456">Lyase</keyword>
<dbReference type="PROSITE" id="PS00858">
    <property type="entry name" value="PREPHENATE_DEHYDR_2"/>
    <property type="match status" value="1"/>
</dbReference>
<evidence type="ECO:0000256" key="1">
    <source>
        <dbReference type="ARBA" id="ARBA00000824"/>
    </source>
</evidence>
<evidence type="ECO:0000256" key="15">
    <source>
        <dbReference type="ARBA" id="ARBA00023268"/>
    </source>
</evidence>
<dbReference type="RefSeq" id="WP_079654412.1">
    <property type="nucleotide sequence ID" value="NZ_LT670846.1"/>
</dbReference>
<dbReference type="PROSITE" id="PS51671">
    <property type="entry name" value="ACT"/>
    <property type="match status" value="1"/>
</dbReference>
<keyword evidence="12" id="KW-0584">Phenylalanine biosynthesis</keyword>
<feature type="domain" description="Chorismate mutase" evidence="20">
    <location>
        <begin position="1"/>
        <end position="92"/>
    </location>
</feature>
<dbReference type="PANTHER" id="PTHR21022:SF19">
    <property type="entry name" value="PREPHENATE DEHYDRATASE-RELATED"/>
    <property type="match status" value="1"/>
</dbReference>
<dbReference type="Gene3D" id="3.40.190.10">
    <property type="entry name" value="Periplasmic binding protein-like II"/>
    <property type="match status" value="2"/>
</dbReference>
<dbReference type="SUPFAM" id="SSF55021">
    <property type="entry name" value="ACT-like"/>
    <property type="match status" value="1"/>
</dbReference>
<dbReference type="PROSITE" id="PS00857">
    <property type="entry name" value="PREPHENATE_DEHYDR_1"/>
    <property type="match status" value="1"/>
</dbReference>
<feature type="site" description="Essential for prephenate dehydratase activity" evidence="19">
    <location>
        <position position="262"/>
    </location>
</feature>
<dbReference type="GO" id="GO:0046417">
    <property type="term" value="P:chorismate metabolic process"/>
    <property type="evidence" value="ECO:0007669"/>
    <property type="project" value="InterPro"/>
</dbReference>
<evidence type="ECO:0000256" key="19">
    <source>
        <dbReference type="PIRSR" id="PIRSR001500-2"/>
    </source>
</evidence>
<dbReference type="CDD" id="cd13630">
    <property type="entry name" value="PBP2_PDT_1"/>
    <property type="match status" value="1"/>
</dbReference>
<feature type="domain" description="ACT" evidence="22">
    <location>
        <begin position="281"/>
        <end position="358"/>
    </location>
</feature>
<dbReference type="InterPro" id="IPR001086">
    <property type="entry name" value="Preph_deHydtase"/>
</dbReference>
<protein>
    <recommendedName>
        <fullName evidence="8">Bifunctional chorismate mutase/prephenate dehydratase</fullName>
        <ecNumber evidence="7">4.2.1.51</ecNumber>
        <ecNumber evidence="6">5.4.99.5</ecNumber>
    </recommendedName>
    <alternativeName>
        <fullName evidence="17">Chorismate mutase-prephenate dehydratase</fullName>
    </alternativeName>
    <alternativeName>
        <fullName evidence="16">p-protein</fullName>
    </alternativeName>
</protein>
<dbReference type="PROSITE" id="PS51171">
    <property type="entry name" value="PREPHENATE_DEHYDR_3"/>
    <property type="match status" value="1"/>
</dbReference>
<dbReference type="UniPathway" id="UPA00120">
    <property type="reaction ID" value="UER00203"/>
</dbReference>
<dbReference type="InterPro" id="IPR008242">
    <property type="entry name" value="Chor_mutase/pphenate_deHydtase"/>
</dbReference>
<dbReference type="FunFam" id="3.40.190.10:FF:000029">
    <property type="entry name" value="Chorismate mutase/Prephenate dehydratase"/>
    <property type="match status" value="1"/>
</dbReference>
<evidence type="ECO:0000313" key="24">
    <source>
        <dbReference type="Proteomes" id="UP000189810"/>
    </source>
</evidence>
<evidence type="ECO:0000313" key="23">
    <source>
        <dbReference type="EMBL" id="SHK52427.1"/>
    </source>
</evidence>
<dbReference type="PIRSF" id="PIRSF001500">
    <property type="entry name" value="Chor_mut_pdt_Ppr"/>
    <property type="match status" value="1"/>
</dbReference>
<keyword evidence="24" id="KW-1185">Reference proteome</keyword>
<evidence type="ECO:0000256" key="3">
    <source>
        <dbReference type="ARBA" id="ARBA00004496"/>
    </source>
</evidence>
<dbReference type="Pfam" id="PF01842">
    <property type="entry name" value="ACT"/>
    <property type="match status" value="1"/>
</dbReference>
<evidence type="ECO:0000259" key="22">
    <source>
        <dbReference type="PROSITE" id="PS51671"/>
    </source>
</evidence>
<name>A0A1M6T627_9AQUI</name>
<keyword evidence="15" id="KW-0511">Multifunctional enzyme</keyword>
<evidence type="ECO:0000256" key="13">
    <source>
        <dbReference type="ARBA" id="ARBA00023235"/>
    </source>
</evidence>
<dbReference type="GO" id="GO:0004106">
    <property type="term" value="F:chorismate mutase activity"/>
    <property type="evidence" value="ECO:0007669"/>
    <property type="project" value="UniProtKB-EC"/>
</dbReference>
<comment type="catalytic activity">
    <reaction evidence="18">
        <text>prephenate + H(+) = 3-phenylpyruvate + CO2 + H2O</text>
        <dbReference type="Rhea" id="RHEA:21648"/>
        <dbReference type="ChEBI" id="CHEBI:15377"/>
        <dbReference type="ChEBI" id="CHEBI:15378"/>
        <dbReference type="ChEBI" id="CHEBI:16526"/>
        <dbReference type="ChEBI" id="CHEBI:18005"/>
        <dbReference type="ChEBI" id="CHEBI:29934"/>
        <dbReference type="EC" id="4.2.1.51"/>
    </reaction>
</comment>
<dbReference type="GO" id="GO:0004664">
    <property type="term" value="F:prephenate dehydratase activity"/>
    <property type="evidence" value="ECO:0007669"/>
    <property type="project" value="UniProtKB-EC"/>
</dbReference>
<dbReference type="InterPro" id="IPR002701">
    <property type="entry name" value="CM_II_prokaryot"/>
</dbReference>
<dbReference type="PROSITE" id="PS51168">
    <property type="entry name" value="CHORISMATE_MUT_2"/>
    <property type="match status" value="1"/>
</dbReference>
<sequence>MESIKDLRAQIDKIDEEILRLLNERARIAKIIGEAKRKEGVHLHSPEREREVLERVIRLNKELYSEQIPSKAVAHIFREIMSMCLSLERNGGIRVAYLGPKATFTHQAALEYFGLSANYVMVNTIRDVFVEVETDRVDYGVVPVENTTEGVVNYTLDMFLEYNTKIVGEVVIPIKLNLLSTRLDLEGIRKVYSHGHALAQCRNWLEKNLPHATLIETESTAKACEIVLEQDDAAAIASEAAAYTYHLNILAQNIQDGSNNYTRFLVIGKREVKRTGKDKTSLLFAVKHQAGALYRALESFYVHGINLTKIESRPSKKKAWDYVFFADIEGHVEDEPVRKALSMLEDRTQMVKVLGSYPRALFEEG</sequence>
<dbReference type="SMART" id="SM00830">
    <property type="entry name" value="CM_2"/>
    <property type="match status" value="1"/>
</dbReference>
<feature type="domain" description="Prephenate dehydratase" evidence="21">
    <location>
        <begin position="94"/>
        <end position="269"/>
    </location>
</feature>
<evidence type="ECO:0000256" key="12">
    <source>
        <dbReference type="ARBA" id="ARBA00023222"/>
    </source>
</evidence>
<evidence type="ECO:0000256" key="18">
    <source>
        <dbReference type="ARBA" id="ARBA00047848"/>
    </source>
</evidence>
<dbReference type="SUPFAM" id="SSF53850">
    <property type="entry name" value="Periplasmic binding protein-like II"/>
    <property type="match status" value="1"/>
</dbReference>
<evidence type="ECO:0000256" key="5">
    <source>
        <dbReference type="ARBA" id="ARBA00004817"/>
    </source>
</evidence>
<dbReference type="InterPro" id="IPR036263">
    <property type="entry name" value="Chorismate_II_sf"/>
</dbReference>